<dbReference type="Proteomes" id="UP000305067">
    <property type="component" value="Unassembled WGS sequence"/>
</dbReference>
<name>A0A5C3Q5R5_9AGAR</name>
<evidence type="ECO:0000313" key="2">
    <source>
        <dbReference type="EMBL" id="TFK97332.1"/>
    </source>
</evidence>
<accession>A0A5C3Q5R5</accession>
<organism evidence="2 3">
    <name type="scientific">Pterulicium gracile</name>
    <dbReference type="NCBI Taxonomy" id="1884261"/>
    <lineage>
        <taxon>Eukaryota</taxon>
        <taxon>Fungi</taxon>
        <taxon>Dikarya</taxon>
        <taxon>Basidiomycota</taxon>
        <taxon>Agaricomycotina</taxon>
        <taxon>Agaricomycetes</taxon>
        <taxon>Agaricomycetidae</taxon>
        <taxon>Agaricales</taxon>
        <taxon>Pleurotineae</taxon>
        <taxon>Pterulaceae</taxon>
        <taxon>Pterulicium</taxon>
    </lineage>
</organism>
<dbReference type="OrthoDB" id="3222645at2759"/>
<keyword evidence="3" id="KW-1185">Reference proteome</keyword>
<feature type="coiled-coil region" evidence="1">
    <location>
        <begin position="41"/>
        <end position="114"/>
    </location>
</feature>
<evidence type="ECO:0000313" key="3">
    <source>
        <dbReference type="Proteomes" id="UP000305067"/>
    </source>
</evidence>
<sequence>MVSKMTMVNLSLIGLTTAALLSLIRVRREITTLRDTLLSRNEELIRRKEENDRLVAELEERSQAWVAQQLEAAKREQDVKHELEAVNSTLTEELETLRKENRRTTDELRDKSTELESTRTFLNPPDTISVTDVISMLHSLNSEISRVAAALSCLFPFRPRSSTAQQGEGVDAEVLMMEEWAHVGEIFGERVTGLLVTMDHRRDTVLVQSMIQAYIGVYVIWLVTSWHLEPLGEENILGDIYDSLRDNEHQLVSGRWRDLTRKHIDRIMPSTSYLSDHFIEAAVNVLVVAGATAGRESIYDAINDQLSTDMTGLLNQVFGIKKAIMQDITSSEMELVSVPEEQPFDETSMETFSGWETGEGKEDFVSMTTALGLRVVCESEAGREWEMMTLLKPTVIVDRQLDELTQASS</sequence>
<gene>
    <name evidence="2" type="ORF">BDV98DRAFT_574660</name>
</gene>
<keyword evidence="1" id="KW-0175">Coiled coil</keyword>
<proteinExistence type="predicted"/>
<evidence type="ECO:0000256" key="1">
    <source>
        <dbReference type="SAM" id="Coils"/>
    </source>
</evidence>
<reference evidence="2 3" key="1">
    <citation type="journal article" date="2019" name="Nat. Ecol. Evol.">
        <title>Megaphylogeny resolves global patterns of mushroom evolution.</title>
        <authorList>
            <person name="Varga T."/>
            <person name="Krizsan K."/>
            <person name="Foldi C."/>
            <person name="Dima B."/>
            <person name="Sanchez-Garcia M."/>
            <person name="Sanchez-Ramirez S."/>
            <person name="Szollosi G.J."/>
            <person name="Szarkandi J.G."/>
            <person name="Papp V."/>
            <person name="Albert L."/>
            <person name="Andreopoulos W."/>
            <person name="Angelini C."/>
            <person name="Antonin V."/>
            <person name="Barry K.W."/>
            <person name="Bougher N.L."/>
            <person name="Buchanan P."/>
            <person name="Buyck B."/>
            <person name="Bense V."/>
            <person name="Catcheside P."/>
            <person name="Chovatia M."/>
            <person name="Cooper J."/>
            <person name="Damon W."/>
            <person name="Desjardin D."/>
            <person name="Finy P."/>
            <person name="Geml J."/>
            <person name="Haridas S."/>
            <person name="Hughes K."/>
            <person name="Justo A."/>
            <person name="Karasinski D."/>
            <person name="Kautmanova I."/>
            <person name="Kiss B."/>
            <person name="Kocsube S."/>
            <person name="Kotiranta H."/>
            <person name="LaButti K.M."/>
            <person name="Lechner B.E."/>
            <person name="Liimatainen K."/>
            <person name="Lipzen A."/>
            <person name="Lukacs Z."/>
            <person name="Mihaltcheva S."/>
            <person name="Morgado L.N."/>
            <person name="Niskanen T."/>
            <person name="Noordeloos M.E."/>
            <person name="Ohm R.A."/>
            <person name="Ortiz-Santana B."/>
            <person name="Ovrebo C."/>
            <person name="Racz N."/>
            <person name="Riley R."/>
            <person name="Savchenko A."/>
            <person name="Shiryaev A."/>
            <person name="Soop K."/>
            <person name="Spirin V."/>
            <person name="Szebenyi C."/>
            <person name="Tomsovsky M."/>
            <person name="Tulloss R.E."/>
            <person name="Uehling J."/>
            <person name="Grigoriev I.V."/>
            <person name="Vagvolgyi C."/>
            <person name="Papp T."/>
            <person name="Martin F.M."/>
            <person name="Miettinen O."/>
            <person name="Hibbett D.S."/>
            <person name="Nagy L.G."/>
        </authorList>
    </citation>
    <scope>NUCLEOTIDE SEQUENCE [LARGE SCALE GENOMIC DNA]</scope>
    <source>
        <strain evidence="2 3">CBS 309.79</strain>
    </source>
</reference>
<dbReference type="AlphaFoldDB" id="A0A5C3Q5R5"/>
<dbReference type="EMBL" id="ML178848">
    <property type="protein sequence ID" value="TFK97332.1"/>
    <property type="molecule type" value="Genomic_DNA"/>
</dbReference>
<protein>
    <submittedName>
        <fullName evidence="2">Uncharacterized protein</fullName>
    </submittedName>
</protein>